<organism evidence="2 3">
    <name type="scientific">Meloidogyne enterolobii</name>
    <name type="common">Root-knot nematode worm</name>
    <name type="synonym">Meloidogyne mayaguensis</name>
    <dbReference type="NCBI Taxonomy" id="390850"/>
    <lineage>
        <taxon>Eukaryota</taxon>
        <taxon>Metazoa</taxon>
        <taxon>Ecdysozoa</taxon>
        <taxon>Nematoda</taxon>
        <taxon>Chromadorea</taxon>
        <taxon>Rhabditida</taxon>
        <taxon>Tylenchina</taxon>
        <taxon>Tylenchomorpha</taxon>
        <taxon>Tylenchoidea</taxon>
        <taxon>Meloidogynidae</taxon>
        <taxon>Meloidogyninae</taxon>
        <taxon>Meloidogyne</taxon>
    </lineage>
</organism>
<sequence length="88" mass="10901">MITRSYGNFKFSNKFYHQDKTVWGNRLILGSKIQICKCLFIRMIYLRMIYQIYFFLNPEFSEQENYCLQYQFFLFSFCAKIFILKVRL</sequence>
<evidence type="ECO:0000313" key="2">
    <source>
        <dbReference type="EMBL" id="CAD2201515.1"/>
    </source>
</evidence>
<comment type="caution">
    <text evidence="2">The sequence shown here is derived from an EMBL/GenBank/DDBJ whole genome shotgun (WGS) entry which is preliminary data.</text>
</comment>
<evidence type="ECO:0000313" key="3">
    <source>
        <dbReference type="Proteomes" id="UP000580250"/>
    </source>
</evidence>
<keyword evidence="1" id="KW-0472">Membrane</keyword>
<name>A0A6V7XQG0_MELEN</name>
<protein>
    <submittedName>
        <fullName evidence="2">Uncharacterized protein</fullName>
    </submittedName>
</protein>
<dbReference type="Proteomes" id="UP000580250">
    <property type="component" value="Unassembled WGS sequence"/>
</dbReference>
<proteinExistence type="predicted"/>
<dbReference type="EMBL" id="CAJEWN010002025">
    <property type="protein sequence ID" value="CAD2201515.1"/>
    <property type="molecule type" value="Genomic_DNA"/>
</dbReference>
<feature type="transmembrane region" description="Helical" evidence="1">
    <location>
        <begin position="39"/>
        <end position="56"/>
    </location>
</feature>
<keyword evidence="1" id="KW-1133">Transmembrane helix</keyword>
<evidence type="ECO:0000256" key="1">
    <source>
        <dbReference type="SAM" id="Phobius"/>
    </source>
</evidence>
<feature type="transmembrane region" description="Helical" evidence="1">
    <location>
        <begin position="68"/>
        <end position="86"/>
    </location>
</feature>
<keyword evidence="1" id="KW-0812">Transmembrane</keyword>
<accession>A0A6V7XQG0</accession>
<reference evidence="2 3" key="1">
    <citation type="submission" date="2020-08" db="EMBL/GenBank/DDBJ databases">
        <authorList>
            <person name="Koutsovoulos G."/>
            <person name="Danchin GJ E."/>
        </authorList>
    </citation>
    <scope>NUCLEOTIDE SEQUENCE [LARGE SCALE GENOMIC DNA]</scope>
</reference>
<gene>
    <name evidence="2" type="ORF">MENT_LOCUS55075</name>
</gene>
<dbReference type="AlphaFoldDB" id="A0A6V7XQG0"/>